<dbReference type="InterPro" id="IPR000086">
    <property type="entry name" value="NUDIX_hydrolase_dom"/>
</dbReference>
<dbReference type="Gene3D" id="3.90.79.10">
    <property type="entry name" value="Nucleoside Triphosphate Pyrophosphohydrolase"/>
    <property type="match status" value="1"/>
</dbReference>
<evidence type="ECO:0000256" key="7">
    <source>
        <dbReference type="ARBA" id="ARBA00032272"/>
    </source>
</evidence>
<evidence type="ECO:0000259" key="8">
    <source>
        <dbReference type="PROSITE" id="PS51462"/>
    </source>
</evidence>
<feature type="domain" description="Nudix hydrolase" evidence="8">
    <location>
        <begin position="43"/>
        <end position="173"/>
    </location>
</feature>
<comment type="cofactor">
    <cofactor evidence="2">
        <name>Mg(2+)</name>
        <dbReference type="ChEBI" id="CHEBI:18420"/>
    </cofactor>
</comment>
<dbReference type="OrthoDB" id="9806150at2"/>
<comment type="similarity">
    <text evidence="3">Belongs to the Nudix hydrolase family. NudK subfamily.</text>
</comment>
<dbReference type="AlphaFoldDB" id="A0A327QQR0"/>
<comment type="caution">
    <text evidence="9">The sequence shown here is derived from an EMBL/GenBank/DDBJ whole genome shotgun (WGS) entry which is preliminary data.</text>
</comment>
<dbReference type="CDD" id="cd03424">
    <property type="entry name" value="NUDIX_ADPRase_Nudt5_UGPPase_Nudt14"/>
    <property type="match status" value="1"/>
</dbReference>
<evidence type="ECO:0000313" key="9">
    <source>
        <dbReference type="EMBL" id="RAJ06899.1"/>
    </source>
</evidence>
<organism evidence="9 10">
    <name type="scientific">Chitinophaga skermanii</name>
    <dbReference type="NCBI Taxonomy" id="331697"/>
    <lineage>
        <taxon>Bacteria</taxon>
        <taxon>Pseudomonadati</taxon>
        <taxon>Bacteroidota</taxon>
        <taxon>Chitinophagia</taxon>
        <taxon>Chitinophagales</taxon>
        <taxon>Chitinophagaceae</taxon>
        <taxon>Chitinophaga</taxon>
    </lineage>
</organism>
<dbReference type="RefSeq" id="WP_111597480.1">
    <property type="nucleotide sequence ID" value="NZ_QLLL01000003.1"/>
</dbReference>
<dbReference type="GO" id="GO:0019693">
    <property type="term" value="P:ribose phosphate metabolic process"/>
    <property type="evidence" value="ECO:0007669"/>
    <property type="project" value="TreeGrafter"/>
</dbReference>
<evidence type="ECO:0000256" key="5">
    <source>
        <dbReference type="ARBA" id="ARBA00022801"/>
    </source>
</evidence>
<sequence length="186" mass="20911">MSDPLDWKLVKSEYVFTEPWLKARKDTCITASGKQVDNYYVIEYPDWVNAFALTAEGKVLMVKQFRQGLGKTIIEVPGGCVDPTDATLEDAIRRELLEETGYTFSHVEPMGSISANAGTTTNLTHYFFATGGVKVSQQSLDEHEELDVLLMSIDEVKALLQQHEIWQSLHAACLFYGLIKAGEMQW</sequence>
<dbReference type="Proteomes" id="UP000249547">
    <property type="component" value="Unassembled WGS sequence"/>
</dbReference>
<evidence type="ECO:0000256" key="4">
    <source>
        <dbReference type="ARBA" id="ARBA00016377"/>
    </source>
</evidence>
<keyword evidence="10" id="KW-1185">Reference proteome</keyword>
<evidence type="ECO:0000256" key="3">
    <source>
        <dbReference type="ARBA" id="ARBA00007275"/>
    </source>
</evidence>
<comment type="catalytic activity">
    <reaction evidence="1">
        <text>GDP-alpha-D-mannose + H2O = alpha-D-mannose 1-phosphate + GMP + 2 H(+)</text>
        <dbReference type="Rhea" id="RHEA:27978"/>
        <dbReference type="ChEBI" id="CHEBI:15377"/>
        <dbReference type="ChEBI" id="CHEBI:15378"/>
        <dbReference type="ChEBI" id="CHEBI:57527"/>
        <dbReference type="ChEBI" id="CHEBI:58115"/>
        <dbReference type="ChEBI" id="CHEBI:58409"/>
    </reaction>
</comment>
<dbReference type="PROSITE" id="PS51462">
    <property type="entry name" value="NUDIX"/>
    <property type="match status" value="1"/>
</dbReference>
<protein>
    <recommendedName>
        <fullName evidence="4">GDP-mannose pyrophosphatase</fullName>
    </recommendedName>
    <alternativeName>
        <fullName evidence="6">GDP-mannose hydrolase</fullName>
    </alternativeName>
    <alternativeName>
        <fullName evidence="7">GDPMK</fullName>
    </alternativeName>
</protein>
<name>A0A327QQR0_9BACT</name>
<dbReference type="EMBL" id="QLLL01000003">
    <property type="protein sequence ID" value="RAJ06899.1"/>
    <property type="molecule type" value="Genomic_DNA"/>
</dbReference>
<dbReference type="Pfam" id="PF00293">
    <property type="entry name" value="NUDIX"/>
    <property type="match status" value="1"/>
</dbReference>
<reference evidence="9 10" key="1">
    <citation type="submission" date="2018-06" db="EMBL/GenBank/DDBJ databases">
        <title>Genomic Encyclopedia of Archaeal and Bacterial Type Strains, Phase II (KMG-II): from individual species to whole genera.</title>
        <authorList>
            <person name="Goeker M."/>
        </authorList>
    </citation>
    <scope>NUCLEOTIDE SEQUENCE [LARGE SCALE GENOMIC DNA]</scope>
    <source>
        <strain evidence="9 10">DSM 23857</strain>
    </source>
</reference>
<evidence type="ECO:0000256" key="2">
    <source>
        <dbReference type="ARBA" id="ARBA00001946"/>
    </source>
</evidence>
<dbReference type="GO" id="GO:0006753">
    <property type="term" value="P:nucleoside phosphate metabolic process"/>
    <property type="evidence" value="ECO:0007669"/>
    <property type="project" value="TreeGrafter"/>
</dbReference>
<evidence type="ECO:0000313" key="10">
    <source>
        <dbReference type="Proteomes" id="UP000249547"/>
    </source>
</evidence>
<dbReference type="PANTHER" id="PTHR11839:SF18">
    <property type="entry name" value="NUDIX HYDROLASE DOMAIN-CONTAINING PROTEIN"/>
    <property type="match status" value="1"/>
</dbReference>
<accession>A0A327QQR0</accession>
<dbReference type="PANTHER" id="PTHR11839">
    <property type="entry name" value="UDP/ADP-SUGAR PYROPHOSPHATASE"/>
    <property type="match status" value="1"/>
</dbReference>
<dbReference type="InterPro" id="IPR015797">
    <property type="entry name" value="NUDIX_hydrolase-like_dom_sf"/>
</dbReference>
<dbReference type="SUPFAM" id="SSF55811">
    <property type="entry name" value="Nudix"/>
    <property type="match status" value="1"/>
</dbReference>
<proteinExistence type="inferred from homology"/>
<keyword evidence="5" id="KW-0378">Hydrolase</keyword>
<evidence type="ECO:0000256" key="6">
    <source>
        <dbReference type="ARBA" id="ARBA00032162"/>
    </source>
</evidence>
<dbReference type="GO" id="GO:0016787">
    <property type="term" value="F:hydrolase activity"/>
    <property type="evidence" value="ECO:0007669"/>
    <property type="project" value="UniProtKB-KW"/>
</dbReference>
<evidence type="ECO:0000256" key="1">
    <source>
        <dbReference type="ARBA" id="ARBA00000847"/>
    </source>
</evidence>
<gene>
    <name evidence="9" type="ORF">LX64_02027</name>
</gene>